<dbReference type="PANTHER" id="PTHR12582">
    <property type="entry name" value="NETRIN RECEPTOR UNC5"/>
    <property type="match status" value="1"/>
</dbReference>
<accession>A0AAD9V3Y1</accession>
<comment type="similarity">
    <text evidence="1">Belongs to the unc-5 family.</text>
</comment>
<dbReference type="Pfam" id="PF00791">
    <property type="entry name" value="ZU5"/>
    <property type="match status" value="1"/>
</dbReference>
<dbReference type="Pfam" id="PF00531">
    <property type="entry name" value="Death"/>
    <property type="match status" value="1"/>
</dbReference>
<evidence type="ECO:0000313" key="4">
    <source>
        <dbReference type="Proteomes" id="UP001249851"/>
    </source>
</evidence>
<dbReference type="InterPro" id="IPR000488">
    <property type="entry name" value="Death_dom"/>
</dbReference>
<dbReference type="AlphaFoldDB" id="A0AAD9V3Y1"/>
<dbReference type="CDD" id="cd01670">
    <property type="entry name" value="Death"/>
    <property type="match status" value="1"/>
</dbReference>
<dbReference type="PANTHER" id="PTHR12582:SF41">
    <property type="entry name" value="UNC5C-LIKE PROTEIN"/>
    <property type="match status" value="1"/>
</dbReference>
<keyword evidence="1" id="KW-0217">Developmental protein</keyword>
<dbReference type="InterPro" id="IPR011029">
    <property type="entry name" value="DEATH-like_dom_sf"/>
</dbReference>
<keyword evidence="4" id="KW-1185">Reference proteome</keyword>
<reference evidence="3" key="2">
    <citation type="journal article" date="2023" name="Science">
        <title>Genomic signatures of disease resistance in endangered staghorn corals.</title>
        <authorList>
            <person name="Vollmer S.V."/>
            <person name="Selwyn J.D."/>
            <person name="Despard B.A."/>
            <person name="Roesel C.L."/>
        </authorList>
    </citation>
    <scope>NUCLEOTIDE SEQUENCE</scope>
    <source>
        <strain evidence="3">K2</strain>
    </source>
</reference>
<comment type="caution">
    <text evidence="3">The sequence shown here is derived from an EMBL/GenBank/DDBJ whole genome shotgun (WGS) entry which is preliminary data.</text>
</comment>
<dbReference type="SUPFAM" id="SSF47986">
    <property type="entry name" value="DEATH domain"/>
    <property type="match status" value="1"/>
</dbReference>
<evidence type="ECO:0000256" key="1">
    <source>
        <dbReference type="RuleBase" id="RU367033"/>
    </source>
</evidence>
<feature type="domain" description="Death" evidence="2">
    <location>
        <begin position="568"/>
        <end position="638"/>
    </location>
</feature>
<dbReference type="InterPro" id="IPR000906">
    <property type="entry name" value="ZU5_dom"/>
</dbReference>
<dbReference type="GO" id="GO:0005886">
    <property type="term" value="C:plasma membrane"/>
    <property type="evidence" value="ECO:0007669"/>
    <property type="project" value="UniProtKB-SubCell"/>
</dbReference>
<keyword evidence="1" id="KW-0393">Immunoglobulin domain</keyword>
<keyword evidence="1" id="KW-0675">Receptor</keyword>
<dbReference type="PROSITE" id="PS50017">
    <property type="entry name" value="DEATH_DOMAIN"/>
    <property type="match status" value="1"/>
</dbReference>
<dbReference type="EMBL" id="JARQWQ010000037">
    <property type="protein sequence ID" value="KAK2560326.1"/>
    <property type="molecule type" value="Genomic_DNA"/>
</dbReference>
<dbReference type="InterPro" id="IPR037936">
    <property type="entry name" value="UNC5A-D"/>
</dbReference>
<evidence type="ECO:0000313" key="3">
    <source>
        <dbReference type="EMBL" id="KAK2560326.1"/>
    </source>
</evidence>
<feature type="non-terminal residue" evidence="3">
    <location>
        <position position="1"/>
    </location>
</feature>
<dbReference type="Proteomes" id="UP001249851">
    <property type="component" value="Unassembled WGS sequence"/>
</dbReference>
<organism evidence="3 4">
    <name type="scientific">Acropora cervicornis</name>
    <name type="common">Staghorn coral</name>
    <dbReference type="NCBI Taxonomy" id="6130"/>
    <lineage>
        <taxon>Eukaryota</taxon>
        <taxon>Metazoa</taxon>
        <taxon>Cnidaria</taxon>
        <taxon>Anthozoa</taxon>
        <taxon>Hexacorallia</taxon>
        <taxon>Scleractinia</taxon>
        <taxon>Astrocoeniina</taxon>
        <taxon>Acroporidae</taxon>
        <taxon>Acropora</taxon>
    </lineage>
</organism>
<comment type="subcellular location">
    <subcellularLocation>
        <location evidence="1">Cell membrane</location>
        <topology evidence="1">Single-pass type I membrane protein</topology>
    </subcellularLocation>
</comment>
<dbReference type="GO" id="GO:0005042">
    <property type="term" value="F:netrin receptor activity"/>
    <property type="evidence" value="ECO:0007669"/>
    <property type="project" value="UniProtKB-UniRule"/>
</dbReference>
<proteinExistence type="inferred from homology"/>
<dbReference type="Gene3D" id="1.10.533.10">
    <property type="entry name" value="Death Domain, Fas"/>
    <property type="match status" value="1"/>
</dbReference>
<comment type="function">
    <text evidence="1">Receptor for netrin required for axon guidance. Mediates axon repulsion of neuronal growth cones in the developing nervous system upon ligand binding.</text>
</comment>
<sequence>FLIFSAIKQAGIHLIFPPGAVPENSLSTVRRWNPRFRSPPLFDNEAVVSDVIELSLDCPGALHFDKTVTLVIPHCASDLKGYEVVVKCLSCAKLWKDVETADWRTIGDIKEDYDLSGYVPDFSFPVAACKITQCSTFAVVCRLKSRRHVVTSQESELIWPEFPLAKVTFPQNAVPQEESLEVTAKLQEVSQRPFRQRQILPGPILRITSSKAVDFLKPISVQLPLSLSEPYRKDIDMSVARVRILFKGSSPEKQEWVEIEDKLETLPRFNGNTISFTISHFSDFWTWFDWCSSIIPLCGHSNPDSDKALESVITNSDFVPKAAFFAVYVPRKTKLHLETKLRLYCSPTSKRDKLIHYEEKQQNILLADGSSDKPLCSNDKAFVFLSQFEGIVEPVESEGFKGLYSRGKVTVSFYETKERDESNRLCKMNVNLPPSTNDPDKTPVEFFGLPFDDDIFRDAPFKSPHGILTSCNGVLRDIGRETIYDDYMDLLSERPKREVKEKFLMELSKLHPEYKQRCFDKIVSALEKGGEGLKHIRDRLIEAQEKINKPINDQVWDAVADRLHCEISWKTLAGHLQIQGCVIGAIEKEKGRCSKECCRAILKTWYQEYTSSATSKELMRCLTDMGLAKVNWQIMRKLGLVKPDNIPESER</sequence>
<protein>
    <recommendedName>
        <fullName evidence="1">Netrin receptor UNC5</fullName>
    </recommendedName>
</protein>
<reference evidence="3" key="1">
    <citation type="journal article" date="2023" name="G3 (Bethesda)">
        <title>Whole genome assembly and annotation of the endangered Caribbean coral Acropora cervicornis.</title>
        <authorList>
            <person name="Selwyn J.D."/>
            <person name="Vollmer S.V."/>
        </authorList>
    </citation>
    <scope>NUCLEOTIDE SEQUENCE</scope>
    <source>
        <strain evidence="3">K2</strain>
    </source>
</reference>
<dbReference type="Gene3D" id="2.60.220.30">
    <property type="match status" value="2"/>
</dbReference>
<gene>
    <name evidence="3" type="ORF">P5673_017326</name>
</gene>
<evidence type="ECO:0000259" key="2">
    <source>
        <dbReference type="PROSITE" id="PS50017"/>
    </source>
</evidence>
<name>A0AAD9V3Y1_ACRCE</name>